<feature type="transmembrane region" description="Helical" evidence="1">
    <location>
        <begin position="159"/>
        <end position="184"/>
    </location>
</feature>
<evidence type="ECO:0000313" key="3">
    <source>
        <dbReference type="Proteomes" id="UP000074382"/>
    </source>
</evidence>
<keyword evidence="1" id="KW-0472">Membrane</keyword>
<protein>
    <recommendedName>
        <fullName evidence="4">ABC transporter permease</fullName>
    </recommendedName>
</protein>
<accession>A0A147KI03</accession>
<dbReference type="EMBL" id="LGEM01000057">
    <property type="protein sequence ID" value="KUP96916.1"/>
    <property type="molecule type" value="Genomic_DNA"/>
</dbReference>
<feature type="transmembrane region" description="Helical" evidence="1">
    <location>
        <begin position="73"/>
        <end position="93"/>
    </location>
</feature>
<reference evidence="3" key="1">
    <citation type="journal article" date="2017" name="Acta Aliment.">
        <title>Plant polysaccharide degrading enzyme system of Thermpbifida cellulosilytica TB100 revealed by de novo genome project data.</title>
        <authorList>
            <person name="Toth A."/>
            <person name="Baka E."/>
            <person name="Luzics S."/>
            <person name="Bata-Vidacs I."/>
            <person name="Nagy I."/>
            <person name="Balint B."/>
            <person name="Herceg R."/>
            <person name="Olasz F."/>
            <person name="Wilk T."/>
            <person name="Nagy T."/>
            <person name="Kriszt B."/>
            <person name="Nagy I."/>
            <person name="Kukolya J."/>
        </authorList>
    </citation>
    <scope>NUCLEOTIDE SEQUENCE [LARGE SCALE GENOMIC DNA]</scope>
    <source>
        <strain evidence="3">TB100</strain>
    </source>
</reference>
<dbReference type="STRING" id="665004.AC529_09650"/>
<feature type="transmembrane region" description="Helical" evidence="1">
    <location>
        <begin position="114"/>
        <end position="139"/>
    </location>
</feature>
<dbReference type="Proteomes" id="UP000074382">
    <property type="component" value="Unassembled WGS sequence"/>
</dbReference>
<evidence type="ECO:0000256" key="1">
    <source>
        <dbReference type="SAM" id="Phobius"/>
    </source>
</evidence>
<evidence type="ECO:0000313" key="2">
    <source>
        <dbReference type="EMBL" id="KUP96916.1"/>
    </source>
</evidence>
<sequence length="247" mass="24100">MTATVRGTRGAPLAAATAAETYKLWTLRAHRAAVLAAPAVSAAVAVLLCATVGATTGSSMAEHSAFDMVATSLLGVDAASVVLLTVGAATVGVEYSTGMVRTTLTALPARGRFLAARTAAVGSAALGAGLLSAAAGFAAGQLVLAAAGLPTVSPLEPQVLRALGGTALTAPFLALAAVFLAVVLRSTTGGVVGALVLLALPAPVRWGPESWQGVVLGVLPTEALHSLAGLTAQDAPFHLPAAAAAAV</sequence>
<dbReference type="PATRIC" id="fig|665004.4.peg.3110"/>
<gene>
    <name evidence="2" type="ORF">AC529_09650</name>
</gene>
<keyword evidence="1" id="KW-0812">Transmembrane</keyword>
<comment type="caution">
    <text evidence="2">The sequence shown here is derived from an EMBL/GenBank/DDBJ whole genome shotgun (WGS) entry which is preliminary data.</text>
</comment>
<dbReference type="RefSeq" id="WP_068757422.1">
    <property type="nucleotide sequence ID" value="NZ_KQ950183.1"/>
</dbReference>
<feature type="transmembrane region" description="Helical" evidence="1">
    <location>
        <begin position="32"/>
        <end position="53"/>
    </location>
</feature>
<keyword evidence="1" id="KW-1133">Transmembrane helix</keyword>
<evidence type="ECO:0008006" key="4">
    <source>
        <dbReference type="Google" id="ProtNLM"/>
    </source>
</evidence>
<feature type="non-terminal residue" evidence="2">
    <location>
        <position position="247"/>
    </location>
</feature>
<proteinExistence type="predicted"/>
<dbReference type="AlphaFoldDB" id="A0A147KI03"/>
<keyword evidence="3" id="KW-1185">Reference proteome</keyword>
<organism evidence="2 3">
    <name type="scientific">Thermobifida cellulosilytica TB100</name>
    <dbReference type="NCBI Taxonomy" id="665004"/>
    <lineage>
        <taxon>Bacteria</taxon>
        <taxon>Bacillati</taxon>
        <taxon>Actinomycetota</taxon>
        <taxon>Actinomycetes</taxon>
        <taxon>Streptosporangiales</taxon>
        <taxon>Nocardiopsidaceae</taxon>
        <taxon>Thermobifida</taxon>
    </lineage>
</organism>
<name>A0A147KI03_THECS</name>